<protein>
    <submittedName>
        <fullName evidence="1">Uncharacterized protein</fullName>
    </submittedName>
</protein>
<dbReference type="AlphaFoldDB" id="A0A7C9DES9"/>
<name>A0A7C9DES9_OPUST</name>
<sequence length="100" mass="11307">MYTSLNASFFGGRMISLMATIFSWSIKRRSLISLSVLFASTMLSNELPIFLIATCWRVSEFTAAQTRPEAPRPMGRIGGTYLEETSNKLPWTLYCTYLPP</sequence>
<reference evidence="1" key="2">
    <citation type="submission" date="2020-07" db="EMBL/GenBank/DDBJ databases">
        <authorList>
            <person name="Vera ALvarez R."/>
            <person name="Arias-Moreno D.M."/>
            <person name="Jimenez-Jacinto V."/>
            <person name="Jimenez-Bremont J.F."/>
            <person name="Swaminathan K."/>
            <person name="Moose S.P."/>
            <person name="Guerrero-Gonzalez M.L."/>
            <person name="Marino-Ramirez L."/>
            <person name="Landsman D."/>
            <person name="Rodriguez-Kessler M."/>
            <person name="Delgado-Sanchez P."/>
        </authorList>
    </citation>
    <scope>NUCLEOTIDE SEQUENCE</scope>
    <source>
        <tissue evidence="1">Cladode</tissue>
    </source>
</reference>
<accession>A0A7C9DES9</accession>
<dbReference type="EMBL" id="GISG01101341">
    <property type="protein sequence ID" value="MBA4636648.1"/>
    <property type="molecule type" value="Transcribed_RNA"/>
</dbReference>
<organism evidence="1">
    <name type="scientific">Opuntia streptacantha</name>
    <name type="common">Prickly pear cactus</name>
    <name type="synonym">Opuntia cardona</name>
    <dbReference type="NCBI Taxonomy" id="393608"/>
    <lineage>
        <taxon>Eukaryota</taxon>
        <taxon>Viridiplantae</taxon>
        <taxon>Streptophyta</taxon>
        <taxon>Embryophyta</taxon>
        <taxon>Tracheophyta</taxon>
        <taxon>Spermatophyta</taxon>
        <taxon>Magnoliopsida</taxon>
        <taxon>eudicotyledons</taxon>
        <taxon>Gunneridae</taxon>
        <taxon>Pentapetalae</taxon>
        <taxon>Caryophyllales</taxon>
        <taxon>Cactineae</taxon>
        <taxon>Cactaceae</taxon>
        <taxon>Opuntioideae</taxon>
        <taxon>Opuntia</taxon>
    </lineage>
</organism>
<reference evidence="1" key="1">
    <citation type="journal article" date="2013" name="J. Plant Res.">
        <title>Effect of fungi and light on seed germination of three Opuntia species from semiarid lands of central Mexico.</title>
        <authorList>
            <person name="Delgado-Sanchez P."/>
            <person name="Jimenez-Bremont J.F."/>
            <person name="Guerrero-Gonzalez Mde L."/>
            <person name="Flores J."/>
        </authorList>
    </citation>
    <scope>NUCLEOTIDE SEQUENCE</scope>
    <source>
        <tissue evidence="1">Cladode</tissue>
    </source>
</reference>
<proteinExistence type="predicted"/>
<evidence type="ECO:0000313" key="1">
    <source>
        <dbReference type="EMBL" id="MBA4636648.1"/>
    </source>
</evidence>